<dbReference type="AlphaFoldDB" id="A0A816J8J3"/>
<protein>
    <submittedName>
        <fullName evidence="4">(rape) hypothetical protein</fullName>
    </submittedName>
</protein>
<evidence type="ECO:0000256" key="1">
    <source>
        <dbReference type="ARBA" id="ARBA00022737"/>
    </source>
</evidence>
<evidence type="ECO:0000256" key="2">
    <source>
        <dbReference type="SAM" id="MobiDB-lite"/>
    </source>
</evidence>
<dbReference type="Proteomes" id="UP001295469">
    <property type="component" value="Chromosome C04"/>
</dbReference>
<dbReference type="SUPFAM" id="SSF48452">
    <property type="entry name" value="TPR-like"/>
    <property type="match status" value="1"/>
</dbReference>
<dbReference type="InterPro" id="IPR055430">
    <property type="entry name" value="HAT_Syf1_CNRKL1_C"/>
</dbReference>
<dbReference type="EMBL" id="HG994368">
    <property type="protein sequence ID" value="CAF1828160.1"/>
    <property type="molecule type" value="Genomic_DNA"/>
</dbReference>
<dbReference type="GO" id="GO:0000398">
    <property type="term" value="P:mRNA splicing, via spliceosome"/>
    <property type="evidence" value="ECO:0007669"/>
    <property type="project" value="InterPro"/>
</dbReference>
<dbReference type="PANTHER" id="PTHR11246">
    <property type="entry name" value="PRE-MRNA SPLICING FACTOR"/>
    <property type="match status" value="1"/>
</dbReference>
<evidence type="ECO:0000313" key="4">
    <source>
        <dbReference type="EMBL" id="CAF1828160.1"/>
    </source>
</evidence>
<dbReference type="InterPro" id="IPR045075">
    <property type="entry name" value="Syf1-like"/>
</dbReference>
<reference evidence="4" key="1">
    <citation type="submission" date="2021-01" db="EMBL/GenBank/DDBJ databases">
        <authorList>
            <consortium name="Genoscope - CEA"/>
            <person name="William W."/>
        </authorList>
    </citation>
    <scope>NUCLEOTIDE SEQUENCE</scope>
</reference>
<accession>A0A816J8J3</accession>
<evidence type="ECO:0000259" key="3">
    <source>
        <dbReference type="Pfam" id="PF23231"/>
    </source>
</evidence>
<gene>
    <name evidence="4" type="ORF">DARMORV10_C04P20450.1</name>
</gene>
<keyword evidence="1" id="KW-0677">Repeat</keyword>
<sequence>MTDVFDISFISRPSKKGTRRSTNGKEPYTLQMHDCRIIQNENKYFENAFDMYQRGVKIFMLKIYGNLSYKVCQEIWEDNAEWAIELFEHVVSMMLSVKTLYHQYAKLEEDYGLAKQAMKVYEEDTKKVPECQRVQRGKKDTYREMLRIKRSVSAEAAHVPNVYHSYIKRLCKKTGVCEPVTGNVEGTELPGECYDESVGEDKVEIALKEFLDDEFGRPARNREQDGKEAREGVENGNQGFGCAREDKETQTSSSSLYSFHGRLPELHL</sequence>
<name>A0A816J8J3_BRANA</name>
<feature type="domain" description="Pre-mRNA-splicing factor Syf1/CRNKL1-like C-terminal HAT-repeats" evidence="3">
    <location>
        <begin position="39"/>
        <end position="134"/>
    </location>
</feature>
<dbReference type="Pfam" id="PF23231">
    <property type="entry name" value="HAT_Syf1_CNRKL1_C"/>
    <property type="match status" value="1"/>
</dbReference>
<organism evidence="4">
    <name type="scientific">Brassica napus</name>
    <name type="common">Rape</name>
    <dbReference type="NCBI Taxonomy" id="3708"/>
    <lineage>
        <taxon>Eukaryota</taxon>
        <taxon>Viridiplantae</taxon>
        <taxon>Streptophyta</taxon>
        <taxon>Embryophyta</taxon>
        <taxon>Tracheophyta</taxon>
        <taxon>Spermatophyta</taxon>
        <taxon>Magnoliopsida</taxon>
        <taxon>eudicotyledons</taxon>
        <taxon>Gunneridae</taxon>
        <taxon>Pentapetalae</taxon>
        <taxon>rosids</taxon>
        <taxon>malvids</taxon>
        <taxon>Brassicales</taxon>
        <taxon>Brassicaceae</taxon>
        <taxon>Brassiceae</taxon>
        <taxon>Brassica</taxon>
    </lineage>
</organism>
<proteinExistence type="predicted"/>
<feature type="compositionally biased region" description="Basic and acidic residues" evidence="2">
    <location>
        <begin position="216"/>
        <end position="233"/>
    </location>
</feature>
<dbReference type="PANTHER" id="PTHR11246:SF5">
    <property type="entry name" value="PRE-MRNA-SPLICING FACTOR SYF1"/>
    <property type="match status" value="1"/>
</dbReference>
<dbReference type="InterPro" id="IPR011990">
    <property type="entry name" value="TPR-like_helical_dom_sf"/>
</dbReference>
<feature type="region of interest" description="Disordered" evidence="2">
    <location>
        <begin position="216"/>
        <end position="258"/>
    </location>
</feature>